<evidence type="ECO:0000256" key="2">
    <source>
        <dbReference type="ARBA" id="ARBA00022801"/>
    </source>
</evidence>
<evidence type="ECO:0000313" key="4">
    <source>
        <dbReference type="Proteomes" id="UP001166784"/>
    </source>
</evidence>
<dbReference type="SUPFAM" id="SSF55909">
    <property type="entry name" value="Pentein"/>
    <property type="match status" value="1"/>
</dbReference>
<protein>
    <submittedName>
        <fullName evidence="3">Amidinotransferase</fullName>
    </submittedName>
</protein>
<organism evidence="3 4">
    <name type="scientific">Streptomyces marispadix</name>
    <dbReference type="NCBI Taxonomy" id="2922868"/>
    <lineage>
        <taxon>Bacteria</taxon>
        <taxon>Bacillati</taxon>
        <taxon>Actinomycetota</taxon>
        <taxon>Actinomycetes</taxon>
        <taxon>Kitasatosporales</taxon>
        <taxon>Streptomycetaceae</taxon>
        <taxon>Streptomyces</taxon>
    </lineage>
</organism>
<dbReference type="EMBL" id="JAKWJU010000002">
    <property type="protein sequence ID" value="MCH6162571.1"/>
    <property type="molecule type" value="Genomic_DNA"/>
</dbReference>
<gene>
    <name evidence="3" type="ORF">MMA15_19915</name>
</gene>
<dbReference type="PANTHER" id="PTHR12737">
    <property type="entry name" value="DIMETHYLARGININE DIMETHYLAMINOHYDROLASE"/>
    <property type="match status" value="1"/>
</dbReference>
<accession>A0ABS9T225</accession>
<dbReference type="Pfam" id="PF19420">
    <property type="entry name" value="DDAH_eukar"/>
    <property type="match status" value="1"/>
</dbReference>
<dbReference type="RefSeq" id="WP_241063315.1">
    <property type="nucleotide sequence ID" value="NZ_JAKWJU010000002.1"/>
</dbReference>
<dbReference type="NCBIfam" id="NF045659">
    <property type="entry name" value="DiMArgaseDdahMtb"/>
    <property type="match status" value="1"/>
</dbReference>
<comment type="similarity">
    <text evidence="1">Belongs to the DDAH family.</text>
</comment>
<sequence length="285" mass="31463">MRTARPRRYLMCPPTYFDVSYSINPWMSPDKPVDRDRAVAQWEKLRDLYLGLGHTVELIEPLDGLPDMVFAANGATVVDGRVLAARFRNQERAAEGPAYARWFRDRGFAAVHDPQWVNEGEGDYLATGRWILAGTGFRTDPRSHQEAQEFFGRPVIGLTLTDPRFYHLDTALAVLGDEIMYNPAAFSEGSRAVLRELFPDAVTASPHDAEVFGLNAVSDGRNVVLPETATGLIAELRRRGYEPHGVDLSELLKAGGSVKCCTLEIREGAVQAPSARMPGQTACVS</sequence>
<comment type="caution">
    <text evidence="3">The sequence shown here is derived from an EMBL/GenBank/DDBJ whole genome shotgun (WGS) entry which is preliminary data.</text>
</comment>
<dbReference type="Gene3D" id="3.75.10.10">
    <property type="entry name" value="L-arginine/glycine Amidinotransferase, Chain A"/>
    <property type="match status" value="1"/>
</dbReference>
<dbReference type="InterPro" id="IPR033199">
    <property type="entry name" value="DDAH-like"/>
</dbReference>
<keyword evidence="2" id="KW-0378">Hydrolase</keyword>
<reference evidence="3" key="1">
    <citation type="submission" date="2022-03" db="EMBL/GenBank/DDBJ databases">
        <authorList>
            <person name="Santos J.D.N."/>
            <person name="Kallscheuer N."/>
            <person name="Jogler C."/>
            <person name="Lage O.M."/>
        </authorList>
    </citation>
    <scope>NUCLEOTIDE SEQUENCE</scope>
    <source>
        <strain evidence="3">M600PL45_2</strain>
    </source>
</reference>
<proteinExistence type="inferred from homology"/>
<keyword evidence="4" id="KW-1185">Reference proteome</keyword>
<dbReference type="Proteomes" id="UP001166784">
    <property type="component" value="Unassembled WGS sequence"/>
</dbReference>
<reference evidence="3" key="2">
    <citation type="journal article" date="2023" name="Int. J. Syst. Evol. Microbiol.">
        <title>Streptomyces marispadix sp. nov., isolated from marine beach sediment of the Northern Coast of Portugal.</title>
        <authorList>
            <person name="dos Santos J.D.N."/>
            <person name="Vitorino I.R."/>
            <person name="Kallscheuer N."/>
            <person name="Srivastava A."/>
            <person name="Krautwurst S."/>
            <person name="Marz M."/>
            <person name="Jogler C."/>
            <person name="Lobo Da Cunha A."/>
            <person name="Catita J."/>
            <person name="Goncalves H."/>
            <person name="Gonzalez I."/>
            <person name="Reyes F."/>
            <person name="Lage O.M."/>
        </authorList>
    </citation>
    <scope>NUCLEOTIDE SEQUENCE</scope>
    <source>
        <strain evidence="3">M600PL45_2</strain>
    </source>
</reference>
<evidence type="ECO:0000313" key="3">
    <source>
        <dbReference type="EMBL" id="MCH6162571.1"/>
    </source>
</evidence>
<evidence type="ECO:0000256" key="1">
    <source>
        <dbReference type="ARBA" id="ARBA00008532"/>
    </source>
</evidence>
<name>A0ABS9T225_9ACTN</name>
<dbReference type="PANTHER" id="PTHR12737:SF9">
    <property type="entry name" value="DIMETHYLARGININASE"/>
    <property type="match status" value="1"/>
</dbReference>